<dbReference type="InterPro" id="IPR050109">
    <property type="entry name" value="HTH-type_TetR-like_transc_reg"/>
</dbReference>
<dbReference type="PANTHER" id="PTHR30055:SF226">
    <property type="entry name" value="HTH-TYPE TRANSCRIPTIONAL REGULATOR PKSA"/>
    <property type="match status" value="1"/>
</dbReference>
<dbReference type="PANTHER" id="PTHR30055">
    <property type="entry name" value="HTH-TYPE TRANSCRIPTIONAL REGULATOR RUTR"/>
    <property type="match status" value="1"/>
</dbReference>
<sequence length="235" mass="26622">MADRTAKQLRRAERAHRILDAAAELVRRYGYDKTTLDDLARQAGVAKGTLYLHWKTRDELFSALLRREQYRLARAFLSSVRASSERPTLRRLFRQAALGLSRHPLMRAAFTRDVEVVGKLVREQGRHPERKELFEVLLEYLSQRNMARSDLSPHAQAFLVRSVFLGFLMMASWTPAQVALPDEAMADLMADTVVAALDLGGRATAAEADAVTEEFLAHLEELVAREEAEFEAELL</sequence>
<evidence type="ECO:0000313" key="4">
    <source>
        <dbReference type="EMBL" id="MBP2018720.1"/>
    </source>
</evidence>
<dbReference type="Proteomes" id="UP001519289">
    <property type="component" value="Unassembled WGS sequence"/>
</dbReference>
<feature type="domain" description="HTH tetR-type" evidence="3">
    <location>
        <begin position="12"/>
        <end position="72"/>
    </location>
</feature>
<dbReference type="InterPro" id="IPR001647">
    <property type="entry name" value="HTH_TetR"/>
</dbReference>
<dbReference type="PRINTS" id="PR00455">
    <property type="entry name" value="HTHTETR"/>
</dbReference>
<reference evidence="4 5" key="1">
    <citation type="submission" date="2021-03" db="EMBL/GenBank/DDBJ databases">
        <title>Genomic Encyclopedia of Type Strains, Phase IV (KMG-IV): sequencing the most valuable type-strain genomes for metagenomic binning, comparative biology and taxonomic classification.</title>
        <authorList>
            <person name="Goeker M."/>
        </authorList>
    </citation>
    <scope>NUCLEOTIDE SEQUENCE [LARGE SCALE GENOMIC DNA]</scope>
    <source>
        <strain evidence="4 5">DSM 27138</strain>
    </source>
</reference>
<evidence type="ECO:0000256" key="1">
    <source>
        <dbReference type="ARBA" id="ARBA00023125"/>
    </source>
</evidence>
<keyword evidence="1 2" id="KW-0238">DNA-binding</keyword>
<evidence type="ECO:0000259" key="3">
    <source>
        <dbReference type="PROSITE" id="PS50977"/>
    </source>
</evidence>
<protein>
    <submittedName>
        <fullName evidence="4">AcrR family transcriptional regulator</fullName>
    </submittedName>
</protein>
<comment type="caution">
    <text evidence="4">The sequence shown here is derived from an EMBL/GenBank/DDBJ whole genome shotgun (WGS) entry which is preliminary data.</text>
</comment>
<gene>
    <name evidence="4" type="ORF">J2Z79_002135</name>
</gene>
<proteinExistence type="predicted"/>
<name>A0ABS4JUW7_9FIRM</name>
<accession>A0ABS4JUW7</accession>
<evidence type="ECO:0000256" key="2">
    <source>
        <dbReference type="PROSITE-ProRule" id="PRU00335"/>
    </source>
</evidence>
<feature type="DNA-binding region" description="H-T-H motif" evidence="2">
    <location>
        <begin position="35"/>
        <end position="54"/>
    </location>
</feature>
<dbReference type="InterPro" id="IPR009057">
    <property type="entry name" value="Homeodomain-like_sf"/>
</dbReference>
<keyword evidence="5" id="KW-1185">Reference proteome</keyword>
<dbReference type="Gene3D" id="1.10.357.10">
    <property type="entry name" value="Tetracycline Repressor, domain 2"/>
    <property type="match status" value="1"/>
</dbReference>
<dbReference type="Pfam" id="PF00440">
    <property type="entry name" value="TetR_N"/>
    <property type="match status" value="1"/>
</dbReference>
<dbReference type="PROSITE" id="PS50977">
    <property type="entry name" value="HTH_TETR_2"/>
    <property type="match status" value="1"/>
</dbReference>
<evidence type="ECO:0000313" key="5">
    <source>
        <dbReference type="Proteomes" id="UP001519289"/>
    </source>
</evidence>
<organism evidence="4 5">
    <name type="scientific">Symbiobacterium terraclitae</name>
    <dbReference type="NCBI Taxonomy" id="557451"/>
    <lineage>
        <taxon>Bacteria</taxon>
        <taxon>Bacillati</taxon>
        <taxon>Bacillota</taxon>
        <taxon>Clostridia</taxon>
        <taxon>Eubacteriales</taxon>
        <taxon>Symbiobacteriaceae</taxon>
        <taxon>Symbiobacterium</taxon>
    </lineage>
</organism>
<dbReference type="EMBL" id="JAGGLG010000016">
    <property type="protein sequence ID" value="MBP2018720.1"/>
    <property type="molecule type" value="Genomic_DNA"/>
</dbReference>
<dbReference type="RefSeq" id="WP_209466841.1">
    <property type="nucleotide sequence ID" value="NZ_JAGGLG010000016.1"/>
</dbReference>
<dbReference type="SUPFAM" id="SSF46689">
    <property type="entry name" value="Homeodomain-like"/>
    <property type="match status" value="1"/>
</dbReference>